<dbReference type="Proteomes" id="UP000061546">
    <property type="component" value="Chromosome"/>
</dbReference>
<accession>A0A0K2LE61</accession>
<dbReference type="AlphaFoldDB" id="A0A0K2LE61"/>
<reference evidence="1 2" key="1">
    <citation type="submission" date="2015-08" db="EMBL/GenBank/DDBJ databases">
        <title>Genomic sequence of Lactobacillus heilongjiangensis DSM 28069, isolated from Chinese traditional pickle.</title>
        <authorList>
            <person name="Jiang X."/>
            <person name="Zheng B."/>
            <person name="Cheng H."/>
        </authorList>
    </citation>
    <scope>NUCLEOTIDE SEQUENCE [LARGE SCALE GENOMIC DNA]</scope>
    <source>
        <strain evidence="1 2">DSM 28069</strain>
    </source>
</reference>
<dbReference type="OrthoDB" id="2162219at2"/>
<dbReference type="STRING" id="1074467.JP39_09620"/>
<keyword evidence="2" id="KW-1185">Reference proteome</keyword>
<protein>
    <submittedName>
        <fullName evidence="1">Uncharacterized protein</fullName>
    </submittedName>
</protein>
<dbReference type="EMBL" id="CP012559">
    <property type="protein sequence ID" value="ALB29589.1"/>
    <property type="molecule type" value="Genomic_DNA"/>
</dbReference>
<evidence type="ECO:0000313" key="2">
    <source>
        <dbReference type="Proteomes" id="UP000061546"/>
    </source>
</evidence>
<gene>
    <name evidence="1" type="ORF">JP39_09620</name>
</gene>
<proteinExistence type="predicted"/>
<dbReference type="RefSeq" id="WP_041501396.1">
    <property type="nucleotide sequence ID" value="NZ_BJDV01000006.1"/>
</dbReference>
<dbReference type="KEGG" id="lhi:JP39_09620"/>
<name>A0A0K2LE61_9LACO</name>
<evidence type="ECO:0000313" key="1">
    <source>
        <dbReference type="EMBL" id="ALB29589.1"/>
    </source>
</evidence>
<organism evidence="1 2">
    <name type="scientific">Companilactobacillus heilongjiangensis</name>
    <dbReference type="NCBI Taxonomy" id="1074467"/>
    <lineage>
        <taxon>Bacteria</taxon>
        <taxon>Bacillati</taxon>
        <taxon>Bacillota</taxon>
        <taxon>Bacilli</taxon>
        <taxon>Lactobacillales</taxon>
        <taxon>Lactobacillaceae</taxon>
        <taxon>Companilactobacillus</taxon>
    </lineage>
</organism>
<sequence length="255" mass="29370">MKLYQFESIEISKQYLLTNGYYSLWRNEDFEMDNKVVALFDVSHFEVPNIKSLILHLDLGVIIEERSTKQLMNELYKANGLGFTVSKVLASLFGIKKYIPFVHGYQTYMPISGGSRKNTDWISPNLLSKAEVSNGVLHLIAINGSRFSLEFIKGDFGKRVHDVALLSRANFLFLEALVNWGNCELQPPSNLGLLEPFENCQCLNHEQMEMKVKNLREMIVAFKKAILFNLGIEQLQKVELIKFYSQNLSRMKKVY</sequence>